<feature type="region of interest" description="Disordered" evidence="1">
    <location>
        <begin position="304"/>
        <end position="351"/>
    </location>
</feature>
<accession>A0A5B0MLC9</accession>
<feature type="compositionally biased region" description="Polar residues" evidence="1">
    <location>
        <begin position="458"/>
        <end position="484"/>
    </location>
</feature>
<dbReference type="AlphaFoldDB" id="A0A5B0MLC9"/>
<feature type="compositionally biased region" description="Low complexity" evidence="1">
    <location>
        <begin position="308"/>
        <end position="321"/>
    </location>
</feature>
<sequence length="1232" mass="135419">MVDTGPSRNDAHLCRDGPTILAKDSAGLLEIARPFRAASPTDDPEQSSLKSWTCTEEPDLSRRFTLLRTNGELLPINNFRQRLRHELETGHITQEDESILMNQYRQQYLNESPSAVHLDYSSPISPTEHHPAYSPKKSPSTTINALFSANTSARDAAYIRKTLKMSHKTSPANKTKPGFKEPSPTTQPAVMIPNNNNPPQDSTPKNSTIPLDYHTSIYSSHPSNPDHLDRMDEWEVEEEVELTPTQFHRLSLAVDRILDSHLLSSKIPGSAESQSDSVDQHSSLAVASPLDAEFRVHEELFRALPDNSSSSSPPTSSFSLSINQPNSSQDTPSSPEKNQFSDAQPHSSQELHSMALSINSAPSSDDTLNSELFQENLELILPEDGFEDDSSVLQFASELDDLPQPSPFLDREQILPFIDLTYDEVLFIHQTLVSPSPHHQPSKHYGSKAKKSALRVDMSSSPTPSHSRATSHPRNLSTSPSLSSLADPHSSLGSQDPMPPILSPRSSALQQRLNLAKSAGIGTCHKMRTLRQQSNETHSPVESSPITNHNHFPLLTSPSVSDSPDVSSFPLTPPTHHYARFPGAEHPCIPSPPISADLVASDSKEVRPRNFNSRAGRPIPTTILFRDVEAQAVAANAALHKTESEVKKVPSRKRMISRAQIGAPKLLSSSAEITGIQLEPTGSEGRQSFTQKTKALSRGTFRIRLKKKRPSESAINRHETGFSVDEPRSPMKSFGSNPNLREGTWMTESMKGGLFHARESFTDSPSSQLNRSDCNRDQVSSPTSWKNPHALTSLRKLMDRHRNSLSNSGQPSKVDGDPNSPVPSTGTSSDLVPSSEKASSPPRPRRSCTTPHSDQDSQSGWKSFSKSLSQLSKSRESGIEEDHQSIPVQPLKLHHHHQPDKRRPQSPKPWFVVDHTQPERPHRSEETVAKTASSLSVDDEPEDPTPEIEETCDVSLNITGPVDEPASSGEPMDRRSSATNEEREANKGGSKWLEVQTTEPYEGRSDYASSILDLYGCEPNSPGPTSPSQDPSRRSSLSRYSTTFEEPSPSRPASPISSDPPGLLLSHPIEPTTSATSTTGSDRPSSLKANDDQLLLHQQNQHHQNQHQHSDNELMDLVQQLQSSTRFSKFDPTPNSLLELDHHHSPQAFLAQNLPKVPLSLSTSTTTTTTTTTTGNLTAATSNPGVIPNQALTRSRDLHQFAPIRASPAELGFVVDDDDDDEAQVWKQILDG</sequence>
<feature type="compositionally biased region" description="Basic and acidic residues" evidence="1">
    <location>
        <begin position="916"/>
        <end position="928"/>
    </location>
</feature>
<feature type="compositionally biased region" description="Polar residues" evidence="1">
    <location>
        <begin position="848"/>
        <end position="861"/>
    </location>
</feature>
<feature type="compositionally biased region" description="Low complexity" evidence="1">
    <location>
        <begin position="862"/>
        <end position="872"/>
    </location>
</feature>
<feature type="region of interest" description="Disordered" evidence="1">
    <location>
        <begin position="1163"/>
        <end position="1183"/>
    </location>
</feature>
<comment type="caution">
    <text evidence="2">The sequence shown here is derived from an EMBL/GenBank/DDBJ whole genome shotgun (WGS) entry which is preliminary data.</text>
</comment>
<feature type="compositionally biased region" description="Polar residues" evidence="1">
    <location>
        <begin position="1071"/>
        <end position="1088"/>
    </location>
</feature>
<feature type="region of interest" description="Disordered" evidence="1">
    <location>
        <begin position="708"/>
        <end position="744"/>
    </location>
</feature>
<evidence type="ECO:0000256" key="1">
    <source>
        <dbReference type="SAM" id="MobiDB-lite"/>
    </source>
</evidence>
<feature type="compositionally biased region" description="Polar residues" evidence="1">
    <location>
        <begin position="762"/>
        <end position="786"/>
    </location>
</feature>
<feature type="compositionally biased region" description="Polar residues" evidence="1">
    <location>
        <begin position="322"/>
        <end position="351"/>
    </location>
</feature>
<reference evidence="2 3" key="1">
    <citation type="submission" date="2019-05" db="EMBL/GenBank/DDBJ databases">
        <title>Emergence of the Ug99 lineage of the wheat stem rust pathogen through somatic hybridization.</title>
        <authorList>
            <person name="Li F."/>
            <person name="Upadhyaya N.M."/>
            <person name="Sperschneider J."/>
            <person name="Matny O."/>
            <person name="Nguyen-Phuc H."/>
            <person name="Mago R."/>
            <person name="Raley C."/>
            <person name="Miller M.E."/>
            <person name="Silverstein K.A.T."/>
            <person name="Henningsen E."/>
            <person name="Hirsch C.D."/>
            <person name="Visser B."/>
            <person name="Pretorius Z.A."/>
            <person name="Steffenson B.J."/>
            <person name="Schwessinger B."/>
            <person name="Dodds P.N."/>
            <person name="Figueroa M."/>
        </authorList>
    </citation>
    <scope>NUCLEOTIDE SEQUENCE [LARGE SCALE GENOMIC DNA]</scope>
    <source>
        <strain evidence="2">21-0</strain>
    </source>
</reference>
<feature type="compositionally biased region" description="Basic residues" evidence="1">
    <location>
        <begin position="440"/>
        <end position="453"/>
    </location>
</feature>
<feature type="compositionally biased region" description="Basic and acidic residues" evidence="1">
    <location>
        <begin position="873"/>
        <end position="884"/>
    </location>
</feature>
<feature type="region of interest" description="Disordered" evidence="1">
    <location>
        <begin position="116"/>
        <end position="140"/>
    </location>
</feature>
<organism evidence="2 3">
    <name type="scientific">Puccinia graminis f. sp. tritici</name>
    <dbReference type="NCBI Taxonomy" id="56615"/>
    <lineage>
        <taxon>Eukaryota</taxon>
        <taxon>Fungi</taxon>
        <taxon>Dikarya</taxon>
        <taxon>Basidiomycota</taxon>
        <taxon>Pucciniomycotina</taxon>
        <taxon>Pucciniomycetes</taxon>
        <taxon>Pucciniales</taxon>
        <taxon>Pucciniaceae</taxon>
        <taxon>Puccinia</taxon>
    </lineage>
</organism>
<evidence type="ECO:0000313" key="2">
    <source>
        <dbReference type="EMBL" id="KAA1077665.1"/>
    </source>
</evidence>
<dbReference type="EMBL" id="VSWC01000144">
    <property type="protein sequence ID" value="KAA1077665.1"/>
    <property type="molecule type" value="Genomic_DNA"/>
</dbReference>
<feature type="compositionally biased region" description="Acidic residues" evidence="1">
    <location>
        <begin position="937"/>
        <end position="952"/>
    </location>
</feature>
<protein>
    <submittedName>
        <fullName evidence="2">Uncharacterized protein</fullName>
    </submittedName>
</protein>
<evidence type="ECO:0000313" key="3">
    <source>
        <dbReference type="Proteomes" id="UP000324748"/>
    </source>
</evidence>
<feature type="compositionally biased region" description="Basic and acidic residues" evidence="1">
    <location>
        <begin position="971"/>
        <end position="986"/>
    </location>
</feature>
<feature type="compositionally biased region" description="Basic and acidic residues" evidence="1">
    <location>
        <begin position="715"/>
        <end position="729"/>
    </location>
</feature>
<gene>
    <name evidence="2" type="ORF">PGT21_015350</name>
</gene>
<keyword evidence="3" id="KW-1185">Reference proteome</keyword>
<dbReference type="Proteomes" id="UP000324748">
    <property type="component" value="Unassembled WGS sequence"/>
</dbReference>
<feature type="compositionally biased region" description="Polar residues" evidence="1">
    <location>
        <begin position="822"/>
        <end position="838"/>
    </location>
</feature>
<feature type="compositionally biased region" description="Low complexity" evidence="1">
    <location>
        <begin position="1051"/>
        <end position="1061"/>
    </location>
</feature>
<feature type="region of interest" description="Disordered" evidence="1">
    <location>
        <begin position="166"/>
        <end position="207"/>
    </location>
</feature>
<proteinExistence type="predicted"/>
<feature type="region of interest" description="Disordered" evidence="1">
    <location>
        <begin position="434"/>
        <end position="504"/>
    </location>
</feature>
<feature type="region of interest" description="Disordered" evidence="1">
    <location>
        <begin position="758"/>
        <end position="789"/>
    </location>
</feature>
<feature type="region of interest" description="Disordered" evidence="1">
    <location>
        <begin position="802"/>
        <end position="1088"/>
    </location>
</feature>
<feature type="compositionally biased region" description="Polar residues" evidence="1">
    <location>
        <begin position="183"/>
        <end position="207"/>
    </location>
</feature>
<dbReference type="OrthoDB" id="3259825at2759"/>
<name>A0A5B0MLC9_PUCGR</name>